<dbReference type="InterPro" id="IPR036265">
    <property type="entry name" value="HIT-like_sf"/>
</dbReference>
<dbReference type="AlphaFoldDB" id="A0AA43S4E5"/>
<dbReference type="Proteomes" id="UP001161160">
    <property type="component" value="Unassembled WGS sequence"/>
</dbReference>
<protein>
    <submittedName>
        <fullName evidence="3">Diadenosine tetraphosphate (Ap4A) HIT family hydrolase</fullName>
    </submittedName>
</protein>
<dbReference type="PROSITE" id="PS51084">
    <property type="entry name" value="HIT_2"/>
    <property type="match status" value="1"/>
</dbReference>
<dbReference type="Pfam" id="PF01230">
    <property type="entry name" value="HIT"/>
    <property type="match status" value="1"/>
</dbReference>
<organism evidence="3 4">
    <name type="scientific">Polynucleobacter sphagniphilus</name>
    <dbReference type="NCBI Taxonomy" id="1743169"/>
    <lineage>
        <taxon>Bacteria</taxon>
        <taxon>Pseudomonadati</taxon>
        <taxon>Pseudomonadota</taxon>
        <taxon>Betaproteobacteria</taxon>
        <taxon>Burkholderiales</taxon>
        <taxon>Burkholderiaceae</taxon>
        <taxon>Polynucleobacter</taxon>
    </lineage>
</organism>
<keyword evidence="4" id="KW-1185">Reference proteome</keyword>
<dbReference type="RefSeq" id="WP_280742367.1">
    <property type="nucleotide sequence ID" value="NZ_JARXVX010000001.1"/>
</dbReference>
<dbReference type="PANTHER" id="PTHR42997">
    <property type="entry name" value="HIT FAMILY HYDROLASE"/>
    <property type="match status" value="1"/>
</dbReference>
<keyword evidence="3" id="KW-0378">Hydrolase</keyword>
<gene>
    <name evidence="3" type="ORF">M2127_000577</name>
</gene>
<dbReference type="EMBL" id="JARXYA010000002">
    <property type="protein sequence ID" value="MDH6503290.1"/>
    <property type="molecule type" value="Genomic_DNA"/>
</dbReference>
<dbReference type="InterPro" id="IPR011146">
    <property type="entry name" value="HIT-like"/>
</dbReference>
<evidence type="ECO:0000313" key="3">
    <source>
        <dbReference type="EMBL" id="MDH6503290.1"/>
    </source>
</evidence>
<sequence length="146" mass="16149">MTNCILCKEASSTDGETLIWRGDDCRVILINDPNLPGFCRVIWADHVAEMTDLTSAERGHLMDLVFVVEAAVRHVMNPGKINVASLGNMVPHIHWHIIPRFNDDPFFPGSAWSEKTQDTPKSTLDARKAKVLELPAAIKSGIAALF</sequence>
<dbReference type="GO" id="GO:0016787">
    <property type="term" value="F:hydrolase activity"/>
    <property type="evidence" value="ECO:0007669"/>
    <property type="project" value="UniProtKB-KW"/>
</dbReference>
<dbReference type="PANTHER" id="PTHR42997:SF1">
    <property type="entry name" value="AP-4-A PHOSPHORYLASE"/>
    <property type="match status" value="1"/>
</dbReference>
<dbReference type="InterPro" id="IPR026026">
    <property type="entry name" value="HIT_Hint"/>
</dbReference>
<feature type="domain" description="HIT" evidence="2">
    <location>
        <begin position="5"/>
        <end position="107"/>
    </location>
</feature>
<evidence type="ECO:0000259" key="2">
    <source>
        <dbReference type="PROSITE" id="PS51084"/>
    </source>
</evidence>
<evidence type="ECO:0000256" key="1">
    <source>
        <dbReference type="PROSITE-ProRule" id="PRU00464"/>
    </source>
</evidence>
<reference evidence="3" key="1">
    <citation type="submission" date="2023-04" db="EMBL/GenBank/DDBJ databases">
        <title>Genome Encyclopedia of Bacteria and Archaea VI: Functional Genomics of Type Strains.</title>
        <authorList>
            <person name="Whitman W."/>
        </authorList>
    </citation>
    <scope>NUCLEOTIDE SEQUENCE</scope>
    <source>
        <strain evidence="3">Enz.4-51</strain>
    </source>
</reference>
<dbReference type="Gene3D" id="3.30.428.10">
    <property type="entry name" value="HIT-like"/>
    <property type="match status" value="1"/>
</dbReference>
<dbReference type="PIRSF" id="PIRSF000714">
    <property type="entry name" value="HIT"/>
    <property type="match status" value="1"/>
</dbReference>
<feature type="short sequence motif" description="Histidine triad motif" evidence="1">
    <location>
        <begin position="92"/>
        <end position="96"/>
    </location>
</feature>
<proteinExistence type="predicted"/>
<dbReference type="GeneID" id="83595177"/>
<accession>A0AA43S4E5</accession>
<comment type="caution">
    <text evidence="3">The sequence shown here is derived from an EMBL/GenBank/DDBJ whole genome shotgun (WGS) entry which is preliminary data.</text>
</comment>
<name>A0AA43S4E5_9BURK</name>
<evidence type="ECO:0000313" key="4">
    <source>
        <dbReference type="Proteomes" id="UP001161160"/>
    </source>
</evidence>
<dbReference type="InterPro" id="IPR052908">
    <property type="entry name" value="AP-4-A_phosphorylase"/>
</dbReference>
<dbReference type="SUPFAM" id="SSF54197">
    <property type="entry name" value="HIT-like"/>
    <property type="match status" value="1"/>
</dbReference>